<dbReference type="SUPFAM" id="SSF56281">
    <property type="entry name" value="Metallo-hydrolase/oxidoreductase"/>
    <property type="match status" value="1"/>
</dbReference>
<dbReference type="Pfam" id="PF02112">
    <property type="entry name" value="PDEase_II"/>
    <property type="match status" value="1"/>
</dbReference>
<dbReference type="GO" id="GO:0006198">
    <property type="term" value="P:cAMP catabolic process"/>
    <property type="evidence" value="ECO:0007669"/>
    <property type="project" value="InterPro"/>
</dbReference>
<dbReference type="GO" id="GO:1902660">
    <property type="term" value="P:negative regulation of glucose mediated signaling pathway"/>
    <property type="evidence" value="ECO:0007669"/>
    <property type="project" value="TreeGrafter"/>
</dbReference>
<dbReference type="InterPro" id="IPR000396">
    <property type="entry name" value="Pdiesterase2"/>
</dbReference>
<feature type="region of interest" description="Disordered" evidence="1">
    <location>
        <begin position="267"/>
        <end position="295"/>
    </location>
</feature>
<dbReference type="PRINTS" id="PR00388">
    <property type="entry name" value="PDIESTERASE2"/>
</dbReference>
<gene>
    <name evidence="2" type="ORF">SCP_0409010</name>
</gene>
<dbReference type="FunCoup" id="A0A401GK19">
    <property type="interactions" value="39"/>
</dbReference>
<organism evidence="2 3">
    <name type="scientific">Sparassis crispa</name>
    <dbReference type="NCBI Taxonomy" id="139825"/>
    <lineage>
        <taxon>Eukaryota</taxon>
        <taxon>Fungi</taxon>
        <taxon>Dikarya</taxon>
        <taxon>Basidiomycota</taxon>
        <taxon>Agaricomycotina</taxon>
        <taxon>Agaricomycetes</taxon>
        <taxon>Polyporales</taxon>
        <taxon>Sparassidaceae</taxon>
        <taxon>Sparassis</taxon>
    </lineage>
</organism>
<dbReference type="OrthoDB" id="258495at2759"/>
<dbReference type="InParanoid" id="A0A401GK19"/>
<dbReference type="PANTHER" id="PTHR28283">
    <property type="entry name" value="3',5'-CYCLIC-NUCLEOTIDE PHOSPHODIESTERASE 1"/>
    <property type="match status" value="1"/>
</dbReference>
<comment type="caution">
    <text evidence="2">The sequence shown here is derived from an EMBL/GenBank/DDBJ whole genome shotgun (WGS) entry which is preliminary data.</text>
</comment>
<dbReference type="CDD" id="cd07735">
    <property type="entry name" value="class_II_PDE_MBL-fold"/>
    <property type="match status" value="1"/>
</dbReference>
<dbReference type="STRING" id="139825.A0A401GK19"/>
<keyword evidence="3" id="KW-1185">Reference proteome</keyword>
<dbReference type="PANTHER" id="PTHR28283:SF1">
    <property type="entry name" value="3',5'-CYCLIC-NUCLEOTIDE PHOSPHODIESTERASE 1"/>
    <property type="match status" value="1"/>
</dbReference>
<sequence>MPIFDMIAVGCGGGPSEDNLSCYLFKPHDARWNDGIIALEGGSAIGAFQRLLHSQPGIFGTEENSNTAAKVYSWITCFLITHAHLDHINGLVLTAGSSYGGSKSVYGSSHTLEDIEAIFSGRIWPRLASRNNDGSPLVLRPLTPNDEYQEIFRGVSVRVMPINHGQNDTSGTYDASAFFVRHDPTMREFLFFGDVEPDEIAQKPRNIEIWYVAAPKIVKRILSTIFIECSWPLGRASETLYGHLSPEHLEAELAALAAEVVAVQKRTRKADSEETAPSTGARKRQRGPQDTPSLDGALKGVRVYIIHCKDDLNGSYPGRAINHVIAEQVRARVDPRKLGVEIIAVDQGMQISI</sequence>
<protein>
    <submittedName>
        <fullName evidence="2">3',5'-cyclic-nucleotide phosphodiesterase</fullName>
    </submittedName>
</protein>
<reference evidence="2 3" key="1">
    <citation type="journal article" date="2018" name="Sci. Rep.">
        <title>Genome sequence of the cauliflower mushroom Sparassis crispa (Hanabiratake) and its association with beneficial usage.</title>
        <authorList>
            <person name="Kiyama R."/>
            <person name="Furutani Y."/>
            <person name="Kawaguchi K."/>
            <person name="Nakanishi T."/>
        </authorList>
    </citation>
    <scope>NUCLEOTIDE SEQUENCE [LARGE SCALE GENOMIC DNA]</scope>
</reference>
<dbReference type="Proteomes" id="UP000287166">
    <property type="component" value="Unassembled WGS sequence"/>
</dbReference>
<dbReference type="EMBL" id="BFAD01000004">
    <property type="protein sequence ID" value="GBE82517.1"/>
    <property type="molecule type" value="Genomic_DNA"/>
</dbReference>
<dbReference type="GO" id="GO:0047555">
    <property type="term" value="F:3',5'-cyclic-GMP phosphodiesterase activity"/>
    <property type="evidence" value="ECO:0007669"/>
    <property type="project" value="TreeGrafter"/>
</dbReference>
<dbReference type="Gene3D" id="3.60.15.10">
    <property type="entry name" value="Ribonuclease Z/Hydroxyacylglutathione hydrolase-like"/>
    <property type="match status" value="1"/>
</dbReference>
<evidence type="ECO:0000256" key="1">
    <source>
        <dbReference type="SAM" id="MobiDB-lite"/>
    </source>
</evidence>
<dbReference type="GO" id="GO:0004115">
    <property type="term" value="F:3',5'-cyclic-AMP phosphodiesterase activity"/>
    <property type="evidence" value="ECO:0007669"/>
    <property type="project" value="InterPro"/>
</dbReference>
<evidence type="ECO:0000313" key="3">
    <source>
        <dbReference type="Proteomes" id="UP000287166"/>
    </source>
</evidence>
<accession>A0A401GK19</accession>
<dbReference type="AlphaFoldDB" id="A0A401GK19"/>
<dbReference type="GeneID" id="38779434"/>
<name>A0A401GK19_9APHY</name>
<proteinExistence type="predicted"/>
<evidence type="ECO:0000313" key="2">
    <source>
        <dbReference type="EMBL" id="GBE82517.1"/>
    </source>
</evidence>
<dbReference type="RefSeq" id="XP_027613430.1">
    <property type="nucleotide sequence ID" value="XM_027757629.1"/>
</dbReference>
<dbReference type="InterPro" id="IPR036866">
    <property type="entry name" value="RibonucZ/Hydroxyglut_hydro"/>
</dbReference>